<accession>A0A1Y1QUT8</accession>
<dbReference type="InterPro" id="IPR025526">
    <property type="entry name" value="DsrC-like_dom_sf"/>
</dbReference>
<dbReference type="Pfam" id="PF04358">
    <property type="entry name" value="DsrC"/>
    <property type="match status" value="1"/>
</dbReference>
<comment type="subcellular location">
    <subcellularLocation>
        <location evidence="1">Cytoplasm</location>
    </subcellularLocation>
</comment>
<evidence type="ECO:0000256" key="1">
    <source>
        <dbReference type="ARBA" id="ARBA00004496"/>
    </source>
</evidence>
<dbReference type="EMBL" id="MTEJ01000033">
    <property type="protein sequence ID" value="OQX14191.1"/>
    <property type="molecule type" value="Genomic_DNA"/>
</dbReference>
<sequence>MMFSDVSLDEMFPRAHAVMRAPLPTLKVANVYQRISQQATKQGISLSPQHMEVINFVLDFYEHCDDCQNARRLADMLQEEFTPQGGRKYLYQLFPNGPLSTVHDLADLPSLGHQTDKSFGTRW</sequence>
<dbReference type="GO" id="GO:0005737">
    <property type="term" value="C:cytoplasm"/>
    <property type="evidence" value="ECO:0007669"/>
    <property type="project" value="UniProtKB-SubCell"/>
</dbReference>
<evidence type="ECO:0008006" key="6">
    <source>
        <dbReference type="Google" id="ProtNLM"/>
    </source>
</evidence>
<proteinExistence type="inferred from homology"/>
<dbReference type="InterPro" id="IPR007453">
    <property type="entry name" value="DsrC/TusE"/>
</dbReference>
<dbReference type="Gene3D" id="1.10.10.370">
    <property type="entry name" value="DsrC-like protein, C-terminal domain"/>
    <property type="match status" value="1"/>
</dbReference>
<reference evidence="4 5" key="1">
    <citation type="submission" date="2017-01" db="EMBL/GenBank/DDBJ databases">
        <title>Novel large sulfur bacteria in the metagenomes of groundwater-fed chemosynthetic microbial mats in the Lake Huron basin.</title>
        <authorList>
            <person name="Sharrar A.M."/>
            <person name="Flood B.E."/>
            <person name="Bailey J.V."/>
            <person name="Jones D.S."/>
            <person name="Biddanda B."/>
            <person name="Ruberg S.A."/>
            <person name="Marcus D.N."/>
            <person name="Dick G.J."/>
        </authorList>
    </citation>
    <scope>NUCLEOTIDE SEQUENCE [LARGE SCALE GENOMIC DNA]</scope>
    <source>
        <strain evidence="4">A8</strain>
    </source>
</reference>
<name>A0A1Y1QUT8_9GAMM</name>
<dbReference type="InterPro" id="IPR042072">
    <property type="entry name" value="DsrC-like_C"/>
</dbReference>
<dbReference type="SUPFAM" id="SSF69721">
    <property type="entry name" value="DsrC, the gamma subunit of dissimilatory sulfite reductase"/>
    <property type="match status" value="1"/>
</dbReference>
<comment type="similarity">
    <text evidence="2">Belongs to the DsrC/TusE family.</text>
</comment>
<dbReference type="Proteomes" id="UP000192491">
    <property type="component" value="Unassembled WGS sequence"/>
</dbReference>
<evidence type="ECO:0000256" key="2">
    <source>
        <dbReference type="ARBA" id="ARBA00005718"/>
    </source>
</evidence>
<comment type="caution">
    <text evidence="4">The sequence shown here is derived from an EMBL/GenBank/DDBJ whole genome shotgun (WGS) entry which is preliminary data.</text>
</comment>
<evidence type="ECO:0000256" key="3">
    <source>
        <dbReference type="ARBA" id="ARBA00022490"/>
    </source>
</evidence>
<protein>
    <recommendedName>
        <fullName evidence="6">Sulfite reductase</fullName>
    </recommendedName>
</protein>
<organism evidence="4 5">
    <name type="scientific">Thiothrix lacustris</name>
    <dbReference type="NCBI Taxonomy" id="525917"/>
    <lineage>
        <taxon>Bacteria</taxon>
        <taxon>Pseudomonadati</taxon>
        <taxon>Pseudomonadota</taxon>
        <taxon>Gammaproteobacteria</taxon>
        <taxon>Thiotrichales</taxon>
        <taxon>Thiotrichaceae</taxon>
        <taxon>Thiothrix</taxon>
    </lineage>
</organism>
<dbReference type="AlphaFoldDB" id="A0A1Y1QUT8"/>
<evidence type="ECO:0000313" key="4">
    <source>
        <dbReference type="EMBL" id="OQX14191.1"/>
    </source>
</evidence>
<evidence type="ECO:0000313" key="5">
    <source>
        <dbReference type="Proteomes" id="UP000192491"/>
    </source>
</evidence>
<gene>
    <name evidence="4" type="ORF">BWK73_10045</name>
</gene>
<keyword evidence="3" id="KW-0963">Cytoplasm</keyword>